<evidence type="ECO:0000256" key="5">
    <source>
        <dbReference type="PROSITE-ProRule" id="PRU00047"/>
    </source>
</evidence>
<dbReference type="GO" id="GO:0005730">
    <property type="term" value="C:nucleolus"/>
    <property type="evidence" value="ECO:0007669"/>
    <property type="project" value="Ensembl"/>
</dbReference>
<evidence type="ECO:0000256" key="4">
    <source>
        <dbReference type="ARBA" id="ARBA00022833"/>
    </source>
</evidence>
<evidence type="ECO:0000313" key="7">
    <source>
        <dbReference type="Ensembl" id="ENSMFAP00000046995.1"/>
    </source>
</evidence>
<keyword evidence="2" id="KW-0677">Repeat</keyword>
<gene>
    <name evidence="7" type="primary">ZCCHC9</name>
</gene>
<organism evidence="7 8">
    <name type="scientific">Macaca fascicularis</name>
    <name type="common">Crab-eating macaque</name>
    <name type="synonym">Cynomolgus monkey</name>
    <dbReference type="NCBI Taxonomy" id="9541"/>
    <lineage>
        <taxon>Eukaryota</taxon>
        <taxon>Metazoa</taxon>
        <taxon>Chordata</taxon>
        <taxon>Craniata</taxon>
        <taxon>Vertebrata</taxon>
        <taxon>Euteleostomi</taxon>
        <taxon>Mammalia</taxon>
        <taxon>Eutheria</taxon>
        <taxon>Euarchontoglires</taxon>
        <taxon>Primates</taxon>
        <taxon>Haplorrhini</taxon>
        <taxon>Catarrhini</taxon>
        <taxon>Cercopithecidae</taxon>
        <taxon>Cercopithecinae</taxon>
        <taxon>Macaca</taxon>
    </lineage>
</organism>
<dbReference type="GO" id="GO:0003676">
    <property type="term" value="F:nucleic acid binding"/>
    <property type="evidence" value="ECO:0007669"/>
    <property type="project" value="InterPro"/>
</dbReference>
<dbReference type="GO" id="GO:0005654">
    <property type="term" value="C:nucleoplasm"/>
    <property type="evidence" value="ECO:0007669"/>
    <property type="project" value="Ensembl"/>
</dbReference>
<reference evidence="7 8" key="1">
    <citation type="submission" date="2013-03" db="EMBL/GenBank/DDBJ databases">
        <authorList>
            <person name="Warren W."/>
            <person name="Wilson R.K."/>
        </authorList>
    </citation>
    <scope>NUCLEOTIDE SEQUENCE</scope>
</reference>
<keyword evidence="8" id="KW-1185">Reference proteome</keyword>
<dbReference type="PANTHER" id="PTHR46242">
    <property type="entry name" value="ZINC FINGER CCHC DOMAIN-CONTAINING PROTEIN 9 ZCCHC9"/>
    <property type="match status" value="1"/>
</dbReference>
<evidence type="ECO:0000259" key="6">
    <source>
        <dbReference type="PROSITE" id="PS50158"/>
    </source>
</evidence>
<dbReference type="GeneTree" id="ENSGT00950000183041"/>
<dbReference type="Bgee" id="ENSMFAG00000001943">
    <property type="expression patterns" value="Expressed in adult mammalian kidney and 13 other cell types or tissues"/>
</dbReference>
<evidence type="ECO:0000256" key="3">
    <source>
        <dbReference type="ARBA" id="ARBA00022771"/>
    </source>
</evidence>
<reference evidence="7" key="3">
    <citation type="submission" date="2025-09" db="UniProtKB">
        <authorList>
            <consortium name="Ensembl"/>
        </authorList>
    </citation>
    <scope>IDENTIFICATION</scope>
</reference>
<reference evidence="7" key="2">
    <citation type="submission" date="2025-08" db="UniProtKB">
        <authorList>
            <consortium name="Ensembl"/>
        </authorList>
    </citation>
    <scope>IDENTIFICATION</scope>
</reference>
<dbReference type="InterPro" id="IPR036875">
    <property type="entry name" value="Znf_CCHC_sf"/>
</dbReference>
<proteinExistence type="predicted"/>
<evidence type="ECO:0000256" key="1">
    <source>
        <dbReference type="ARBA" id="ARBA00022723"/>
    </source>
</evidence>
<sequence>MSFSDFYHSDPLPPRLYLASAWNVLNSLLAANFTRFLFSYPVSRKPLQHLPPYRSSRLSRLLHCEFRQHGLNASSFCLGALRIAILSLTAPQTQLNLNAHEPLLKTACDAGSDALSGTMCFRSPMPQEGGLSWLANSTALGDSCEVCFHCRKPGHGIADCPAALENQDMGTGICYRCGSTEHEITKCKAKVDPALGEFPFAKCFVCGEMGHLSRSCPDNPKGLYADGGGCKLCGSVEHLKKDCPESQNSERMVTVGRWAKGMSADYEEILDAPKPQKPKTKIPKVVNF</sequence>
<dbReference type="PROSITE" id="PS50158">
    <property type="entry name" value="ZF_CCHC"/>
    <property type="match status" value="2"/>
</dbReference>
<keyword evidence="4" id="KW-0862">Zinc</keyword>
<dbReference type="InterPro" id="IPR042246">
    <property type="entry name" value="ZCCHC9"/>
</dbReference>
<dbReference type="PANTHER" id="PTHR46242:SF1">
    <property type="entry name" value="ZINC FINGER CCHC DOMAIN-CONTAINING PROTEIN 9"/>
    <property type="match status" value="1"/>
</dbReference>
<dbReference type="AlphaFoldDB" id="A0A7N9C7P0"/>
<dbReference type="Pfam" id="PF00098">
    <property type="entry name" value="zf-CCHC"/>
    <property type="match status" value="2"/>
</dbReference>
<dbReference type="Ensembl" id="ENSMFAT00000101781.1">
    <property type="protein sequence ID" value="ENSMFAP00000046995.1"/>
    <property type="gene ID" value="ENSMFAG00000001943.2"/>
</dbReference>
<dbReference type="FunFam" id="4.10.60.10:FF:000091">
    <property type="entry name" value="Zinc finger CCHC-type-containing 9"/>
    <property type="match status" value="1"/>
</dbReference>
<dbReference type="InterPro" id="IPR001878">
    <property type="entry name" value="Znf_CCHC"/>
</dbReference>
<protein>
    <submittedName>
        <fullName evidence="7">Zinc finger CCHC-type containing 9</fullName>
    </submittedName>
</protein>
<keyword evidence="1" id="KW-0479">Metal-binding</keyword>
<dbReference type="SMART" id="SM00343">
    <property type="entry name" value="ZnF_C2HC"/>
    <property type="match status" value="4"/>
</dbReference>
<name>A0A7N9C7P0_MACFA</name>
<dbReference type="SUPFAM" id="SSF57756">
    <property type="entry name" value="Retrovirus zinc finger-like domains"/>
    <property type="match status" value="2"/>
</dbReference>
<dbReference type="GO" id="GO:0008270">
    <property type="term" value="F:zinc ion binding"/>
    <property type="evidence" value="ECO:0007669"/>
    <property type="project" value="UniProtKB-KW"/>
</dbReference>
<feature type="domain" description="CCHC-type" evidence="6">
    <location>
        <begin position="202"/>
        <end position="218"/>
    </location>
</feature>
<accession>A0A7N9C7P0</accession>
<dbReference type="Proteomes" id="UP000233100">
    <property type="component" value="Chromosome 6"/>
</dbReference>
<evidence type="ECO:0000256" key="2">
    <source>
        <dbReference type="ARBA" id="ARBA00022737"/>
    </source>
</evidence>
<feature type="domain" description="CCHC-type" evidence="6">
    <location>
        <begin position="147"/>
        <end position="161"/>
    </location>
</feature>
<dbReference type="Gene3D" id="4.10.60.10">
    <property type="entry name" value="Zinc finger, CCHC-type"/>
    <property type="match status" value="2"/>
</dbReference>
<evidence type="ECO:0000313" key="8">
    <source>
        <dbReference type="Proteomes" id="UP000233100"/>
    </source>
</evidence>
<keyword evidence="3 5" id="KW-0863">Zinc-finger</keyword>